<accession>A0A3M8B192</accession>
<keyword evidence="4" id="KW-0645">Protease</keyword>
<dbReference type="OrthoDB" id="378663at2"/>
<dbReference type="Pfam" id="PF02517">
    <property type="entry name" value="Rce1-like"/>
    <property type="match status" value="1"/>
</dbReference>
<dbReference type="GO" id="GO:0008237">
    <property type="term" value="F:metallopeptidase activity"/>
    <property type="evidence" value="ECO:0007669"/>
    <property type="project" value="UniProtKB-KW"/>
</dbReference>
<evidence type="ECO:0000259" key="2">
    <source>
        <dbReference type="Pfam" id="PF02517"/>
    </source>
</evidence>
<feature type="transmembrane region" description="Helical" evidence="1">
    <location>
        <begin position="137"/>
        <end position="164"/>
    </location>
</feature>
<protein>
    <submittedName>
        <fullName evidence="4">CPBP family intramembrane metalloprotease</fullName>
    </submittedName>
</protein>
<comment type="caution">
    <text evidence="4">The sequence shown here is derived from an EMBL/GenBank/DDBJ whole genome shotgun (WGS) entry which is preliminary data.</text>
</comment>
<feature type="transmembrane region" description="Helical" evidence="1">
    <location>
        <begin position="47"/>
        <end position="72"/>
    </location>
</feature>
<keyword evidence="1" id="KW-0472">Membrane</keyword>
<gene>
    <name evidence="3" type="ORF">BAG01nite_24070</name>
    <name evidence="4" type="ORF">EB820_08830</name>
</gene>
<reference evidence="3 6" key="2">
    <citation type="submission" date="2019-06" db="EMBL/GenBank/DDBJ databases">
        <title>Whole genome shotgun sequence of Brevibacillus agri NBRC 15538.</title>
        <authorList>
            <person name="Hosoyama A."/>
            <person name="Uohara A."/>
            <person name="Ohji S."/>
            <person name="Ichikawa N."/>
        </authorList>
    </citation>
    <scope>NUCLEOTIDE SEQUENCE [LARGE SCALE GENOMIC DNA]</scope>
    <source>
        <strain evidence="3 6">NBRC 15538</strain>
    </source>
</reference>
<dbReference type="GO" id="GO:0006508">
    <property type="term" value="P:proteolysis"/>
    <property type="evidence" value="ECO:0007669"/>
    <property type="project" value="UniProtKB-KW"/>
</dbReference>
<evidence type="ECO:0000313" key="3">
    <source>
        <dbReference type="EMBL" id="GED26305.1"/>
    </source>
</evidence>
<feature type="domain" description="CAAX prenyl protease 2/Lysostaphin resistance protein A-like" evidence="2">
    <location>
        <begin position="137"/>
        <end position="201"/>
    </location>
</feature>
<feature type="transmembrane region" description="Helical" evidence="1">
    <location>
        <begin position="92"/>
        <end position="116"/>
    </location>
</feature>
<dbReference type="GO" id="GO:0004175">
    <property type="term" value="F:endopeptidase activity"/>
    <property type="evidence" value="ECO:0007669"/>
    <property type="project" value="UniProtKB-ARBA"/>
</dbReference>
<dbReference type="AlphaFoldDB" id="A0A3M8B192"/>
<keyword evidence="1" id="KW-1133">Transmembrane helix</keyword>
<dbReference type="RefSeq" id="WP_122952749.1">
    <property type="nucleotide sequence ID" value="NZ_BJOD01000022.1"/>
</dbReference>
<organism evidence="4 5">
    <name type="scientific">Brevibacillus agri</name>
    <dbReference type="NCBI Taxonomy" id="51101"/>
    <lineage>
        <taxon>Bacteria</taxon>
        <taxon>Bacillati</taxon>
        <taxon>Bacillota</taxon>
        <taxon>Bacilli</taxon>
        <taxon>Bacillales</taxon>
        <taxon>Paenibacillaceae</taxon>
        <taxon>Brevibacillus</taxon>
    </lineage>
</organism>
<feature type="transmembrane region" description="Helical" evidence="1">
    <location>
        <begin position="6"/>
        <end position="26"/>
    </location>
</feature>
<keyword evidence="4" id="KW-0378">Hydrolase</keyword>
<reference evidence="4 5" key="1">
    <citation type="submission" date="2018-10" db="EMBL/GenBank/DDBJ databases">
        <title>Phylogenomics of Brevibacillus.</title>
        <authorList>
            <person name="Dunlap C."/>
        </authorList>
    </citation>
    <scope>NUCLEOTIDE SEQUENCE [LARGE SCALE GENOMIC DNA]</scope>
    <source>
        <strain evidence="4 5">NRRL NRS 1219</strain>
    </source>
</reference>
<evidence type="ECO:0000313" key="5">
    <source>
        <dbReference type="Proteomes" id="UP000276178"/>
    </source>
</evidence>
<keyword evidence="4" id="KW-0482">Metalloprotease</keyword>
<proteinExistence type="predicted"/>
<name>A0A3M8B192_9BACL</name>
<dbReference type="EMBL" id="RHHN01000027">
    <property type="protein sequence ID" value="RNB56747.1"/>
    <property type="molecule type" value="Genomic_DNA"/>
</dbReference>
<dbReference type="Proteomes" id="UP000276178">
    <property type="component" value="Unassembled WGS sequence"/>
</dbReference>
<dbReference type="GO" id="GO:0080120">
    <property type="term" value="P:CAAX-box protein maturation"/>
    <property type="evidence" value="ECO:0007669"/>
    <property type="project" value="UniProtKB-ARBA"/>
</dbReference>
<keyword evidence="6" id="KW-1185">Reference proteome</keyword>
<dbReference type="GeneID" id="82811541"/>
<evidence type="ECO:0000313" key="4">
    <source>
        <dbReference type="EMBL" id="RNB56747.1"/>
    </source>
</evidence>
<evidence type="ECO:0000256" key="1">
    <source>
        <dbReference type="SAM" id="Phobius"/>
    </source>
</evidence>
<keyword evidence="1" id="KW-0812">Transmembrane</keyword>
<feature type="transmembrane region" description="Helical" evidence="1">
    <location>
        <begin position="176"/>
        <end position="194"/>
    </location>
</feature>
<dbReference type="Proteomes" id="UP000317180">
    <property type="component" value="Unassembled WGS sequence"/>
</dbReference>
<evidence type="ECO:0000313" key="6">
    <source>
        <dbReference type="Proteomes" id="UP000317180"/>
    </source>
</evidence>
<dbReference type="EMBL" id="BJOD01000022">
    <property type="protein sequence ID" value="GED26305.1"/>
    <property type="molecule type" value="Genomic_DNA"/>
</dbReference>
<sequence length="235" mass="25524">MEHFWLIWTVSVLCAFCIIPVQSRTIRRQVQLQAEVHPTGRVPPVPVLVAVMMLQTSVLLALATAAGLWLLPATGLRLWVVEHSSQGVALPFSLQAFWVVSVVSGVVAGIVVNFVDRCWFQPHMTAKRGQAAISSRFLGLLSSFYGGVCEEVLMRLGVMTVVVFFAQKLGLGGSSYWLGIAVAAIVFACAHLPGNYMTYGKGSIVTCWTPVIPLFYSGEGDSVVAHRKKASVFID</sequence>
<dbReference type="InterPro" id="IPR003675">
    <property type="entry name" value="Rce1/LyrA-like_dom"/>
</dbReference>